<dbReference type="EMBL" id="JYDW01000026">
    <property type="protein sequence ID" value="KRZ60760.1"/>
    <property type="molecule type" value="Genomic_DNA"/>
</dbReference>
<organism evidence="1 2">
    <name type="scientific">Trichinella nativa</name>
    <dbReference type="NCBI Taxonomy" id="6335"/>
    <lineage>
        <taxon>Eukaryota</taxon>
        <taxon>Metazoa</taxon>
        <taxon>Ecdysozoa</taxon>
        <taxon>Nematoda</taxon>
        <taxon>Enoplea</taxon>
        <taxon>Dorylaimia</taxon>
        <taxon>Trichinellida</taxon>
        <taxon>Trichinellidae</taxon>
        <taxon>Trichinella</taxon>
    </lineage>
</organism>
<reference evidence="1 2" key="1">
    <citation type="submission" date="2015-05" db="EMBL/GenBank/DDBJ databases">
        <title>Evolution of Trichinella species and genotypes.</title>
        <authorList>
            <person name="Korhonen P.K."/>
            <person name="Edoardo P."/>
            <person name="Giuseppe L.R."/>
            <person name="Gasser R.B."/>
        </authorList>
    </citation>
    <scope>NUCLEOTIDE SEQUENCE [LARGE SCALE GENOMIC DNA]</scope>
    <source>
        <strain evidence="1">ISS10</strain>
    </source>
</reference>
<comment type="caution">
    <text evidence="1">The sequence shown here is derived from an EMBL/GenBank/DDBJ whole genome shotgun (WGS) entry which is preliminary data.</text>
</comment>
<evidence type="ECO:0000313" key="2">
    <source>
        <dbReference type="Proteomes" id="UP000054721"/>
    </source>
</evidence>
<keyword evidence="2" id="KW-1185">Reference proteome</keyword>
<protein>
    <submittedName>
        <fullName evidence="1">Uncharacterized protein</fullName>
    </submittedName>
</protein>
<dbReference type="AlphaFoldDB" id="A0A0V1LMM6"/>
<dbReference type="Proteomes" id="UP000054721">
    <property type="component" value="Unassembled WGS sequence"/>
</dbReference>
<gene>
    <name evidence="1" type="ORF">T02_1099</name>
</gene>
<sequence>MIKCRNETSHCPCQPTLELTPRPLATLKKQRPETITVVTSDERRYEPSLQR</sequence>
<dbReference type="OrthoDB" id="10293693at2759"/>
<name>A0A0V1LMM6_9BILA</name>
<accession>A0A0V1LMM6</accession>
<proteinExistence type="predicted"/>
<evidence type="ECO:0000313" key="1">
    <source>
        <dbReference type="EMBL" id="KRZ60760.1"/>
    </source>
</evidence>